<dbReference type="PROSITE" id="PS51450">
    <property type="entry name" value="LRR"/>
    <property type="match status" value="1"/>
</dbReference>
<dbReference type="GO" id="GO:0006952">
    <property type="term" value="P:defense response"/>
    <property type="evidence" value="ECO:0007669"/>
    <property type="project" value="UniProtKB-ARBA"/>
</dbReference>
<evidence type="ECO:0000259" key="3">
    <source>
        <dbReference type="Pfam" id="PF23598"/>
    </source>
</evidence>
<organism evidence="4 5">
    <name type="scientific">Solanum commersonii</name>
    <name type="common">Commerson's wild potato</name>
    <name type="synonym">Commerson's nightshade</name>
    <dbReference type="NCBI Taxonomy" id="4109"/>
    <lineage>
        <taxon>Eukaryota</taxon>
        <taxon>Viridiplantae</taxon>
        <taxon>Streptophyta</taxon>
        <taxon>Embryophyta</taxon>
        <taxon>Tracheophyta</taxon>
        <taxon>Spermatophyta</taxon>
        <taxon>Magnoliopsida</taxon>
        <taxon>eudicotyledons</taxon>
        <taxon>Gunneridae</taxon>
        <taxon>Pentapetalae</taxon>
        <taxon>asterids</taxon>
        <taxon>lamiids</taxon>
        <taxon>Solanales</taxon>
        <taxon>Solanaceae</taxon>
        <taxon>Solanoideae</taxon>
        <taxon>Solaneae</taxon>
        <taxon>Solanum</taxon>
    </lineage>
</organism>
<protein>
    <recommendedName>
        <fullName evidence="3">Disease resistance R13L4/SHOC-2-like LRR domain-containing protein</fullName>
    </recommendedName>
</protein>
<sequence length="228" mass="26331">MFILFERVRSRGNNFEHLPQSISKLGALQLLYLTNCKRLTQLPEDIGSLSSLEKLRLSGNNFEHLPQSISELGALISLELSDCKRLTRTEDIGCLSSLKELHLCGNNFEHLPQSISKLGALQLLYLTNCKKTLDPYPLWKSCVSVEIILSICLKAYPNLVLLYRWNYQIARDLHSCQKTLDHIRTWCSYIVGIIDCKETYTYRCNFHKELDIIDLDWSNDLISEFVFP</sequence>
<dbReference type="PANTHER" id="PTHR45752:SF195">
    <property type="entry name" value="LEUCINE-RICH REPEAT (LRR) FAMILY PROTEIN-RELATED"/>
    <property type="match status" value="1"/>
</dbReference>
<accession>A0A9J5WF71</accession>
<dbReference type="InterPro" id="IPR003591">
    <property type="entry name" value="Leu-rich_rpt_typical-subtyp"/>
</dbReference>
<dbReference type="EMBL" id="JACXVP010000011">
    <property type="protein sequence ID" value="KAG5574258.1"/>
    <property type="molecule type" value="Genomic_DNA"/>
</dbReference>
<dbReference type="InterPro" id="IPR032675">
    <property type="entry name" value="LRR_dom_sf"/>
</dbReference>
<evidence type="ECO:0000313" key="5">
    <source>
        <dbReference type="Proteomes" id="UP000824120"/>
    </source>
</evidence>
<dbReference type="SUPFAM" id="SSF52058">
    <property type="entry name" value="L domain-like"/>
    <property type="match status" value="1"/>
</dbReference>
<dbReference type="InterPro" id="IPR055414">
    <property type="entry name" value="LRR_R13L4/SHOC2-like"/>
</dbReference>
<dbReference type="GO" id="GO:0051707">
    <property type="term" value="P:response to other organism"/>
    <property type="evidence" value="ECO:0007669"/>
    <property type="project" value="UniProtKB-ARBA"/>
</dbReference>
<feature type="domain" description="Disease resistance R13L4/SHOC-2-like LRR" evidence="3">
    <location>
        <begin position="20"/>
        <end position="101"/>
    </location>
</feature>
<evidence type="ECO:0000256" key="2">
    <source>
        <dbReference type="ARBA" id="ARBA00022737"/>
    </source>
</evidence>
<keyword evidence="1" id="KW-0433">Leucine-rich repeat</keyword>
<dbReference type="OrthoDB" id="2018313at2759"/>
<dbReference type="Gene3D" id="3.80.10.10">
    <property type="entry name" value="Ribonuclease Inhibitor"/>
    <property type="match status" value="1"/>
</dbReference>
<gene>
    <name evidence="4" type="ORF">H5410_054392</name>
</gene>
<evidence type="ECO:0000256" key="1">
    <source>
        <dbReference type="ARBA" id="ARBA00022614"/>
    </source>
</evidence>
<dbReference type="PANTHER" id="PTHR45752">
    <property type="entry name" value="LEUCINE-RICH REPEAT-CONTAINING"/>
    <property type="match status" value="1"/>
</dbReference>
<reference evidence="4 5" key="1">
    <citation type="submission" date="2020-09" db="EMBL/GenBank/DDBJ databases">
        <title>De no assembly of potato wild relative species, Solanum commersonii.</title>
        <authorList>
            <person name="Cho K."/>
        </authorList>
    </citation>
    <scope>NUCLEOTIDE SEQUENCE [LARGE SCALE GENOMIC DNA]</scope>
    <source>
        <strain evidence="4">LZ3.2</strain>
        <tissue evidence="4">Leaf</tissue>
    </source>
</reference>
<proteinExistence type="predicted"/>
<dbReference type="InterPro" id="IPR001611">
    <property type="entry name" value="Leu-rich_rpt"/>
</dbReference>
<evidence type="ECO:0000313" key="4">
    <source>
        <dbReference type="EMBL" id="KAG5574258.1"/>
    </source>
</evidence>
<dbReference type="Proteomes" id="UP000824120">
    <property type="component" value="Chromosome 11"/>
</dbReference>
<keyword evidence="5" id="KW-1185">Reference proteome</keyword>
<dbReference type="AlphaFoldDB" id="A0A9J5WF71"/>
<name>A0A9J5WF71_SOLCO</name>
<keyword evidence="2" id="KW-0677">Repeat</keyword>
<dbReference type="Pfam" id="PF23598">
    <property type="entry name" value="LRR_14"/>
    <property type="match status" value="1"/>
</dbReference>
<comment type="caution">
    <text evidence="4">The sequence shown here is derived from an EMBL/GenBank/DDBJ whole genome shotgun (WGS) entry which is preliminary data.</text>
</comment>
<dbReference type="SMART" id="SM00369">
    <property type="entry name" value="LRR_TYP"/>
    <property type="match status" value="3"/>
</dbReference>
<dbReference type="InterPro" id="IPR050715">
    <property type="entry name" value="LRR-SigEffector_domain"/>
</dbReference>